<proteinExistence type="predicted"/>
<keyword evidence="2" id="KW-0614">Plasmid</keyword>
<name>A0A375EE11_9BURK</name>
<reference evidence="2 3" key="1">
    <citation type="submission" date="2018-01" db="EMBL/GenBank/DDBJ databases">
        <authorList>
            <person name="Gaut B.S."/>
            <person name="Morton B.R."/>
            <person name="Clegg M.T."/>
            <person name="Duvall M.R."/>
        </authorList>
    </citation>
    <scope>NUCLEOTIDE SEQUENCE [LARGE SCALE GENOMIC DNA]</scope>
    <source>
        <strain evidence="2">Cupriavidus taiwanensis STM 8555</strain>
        <plasmid evidence="2">I</plasmid>
    </source>
</reference>
<gene>
    <name evidence="2" type="ORF">CBM2612_P0338</name>
    <name evidence="1" type="ORF">CBM2613_U20018</name>
</gene>
<geneLocation type="plasmid" evidence="2">
    <name>I</name>
</geneLocation>
<evidence type="ECO:0000313" key="3">
    <source>
        <dbReference type="Proteomes" id="UP000256952"/>
    </source>
</evidence>
<organism evidence="1 3">
    <name type="scientific">Cupriavidus taiwanensis</name>
    <dbReference type="NCBI Taxonomy" id="164546"/>
    <lineage>
        <taxon>Bacteria</taxon>
        <taxon>Pseudomonadati</taxon>
        <taxon>Pseudomonadota</taxon>
        <taxon>Betaproteobacteria</taxon>
        <taxon>Burkholderiales</taxon>
        <taxon>Burkholderiaceae</taxon>
        <taxon>Cupriavidus</taxon>
    </lineage>
</organism>
<dbReference type="AlphaFoldDB" id="A0A375EE11"/>
<dbReference type="Proteomes" id="UP000256952">
    <property type="component" value="Unassembled WGS sequence"/>
</dbReference>
<accession>A0A375EE11</accession>
<sequence>MKDCFTAGRSGAEGGHNLGMALTALAHGLSPMTSIAGPGWLGIVFCDLSGTRSMQAVLRAVYENEWYYATSKYIIGQKTR</sequence>
<evidence type="ECO:0000313" key="1">
    <source>
        <dbReference type="EMBL" id="SOZ75273.1"/>
    </source>
</evidence>
<reference evidence="1" key="2">
    <citation type="submission" date="2018-01" db="EMBL/GenBank/DDBJ databases">
        <authorList>
            <person name="Clerissi C."/>
        </authorList>
    </citation>
    <scope>NUCLEOTIDE SEQUENCE</scope>
    <source>
        <strain evidence="1">Cupriavidus taiwanensis STM 8556</strain>
    </source>
</reference>
<protein>
    <submittedName>
        <fullName evidence="1">Uncharacterized protein</fullName>
    </submittedName>
</protein>
<dbReference type="EMBL" id="LT984809">
    <property type="protein sequence ID" value="SPD48993.1"/>
    <property type="molecule type" value="Genomic_DNA"/>
</dbReference>
<evidence type="ECO:0000313" key="2">
    <source>
        <dbReference type="EMBL" id="SPD48993.1"/>
    </source>
</evidence>
<dbReference type="EMBL" id="OFTH01000053">
    <property type="protein sequence ID" value="SOZ75273.1"/>
    <property type="molecule type" value="Genomic_DNA"/>
</dbReference>